<evidence type="ECO:0000259" key="14">
    <source>
        <dbReference type="PROSITE" id="PS50067"/>
    </source>
</evidence>
<dbReference type="Pfam" id="PF23203">
    <property type="entry name" value="KIF21A"/>
    <property type="match status" value="1"/>
</dbReference>
<keyword evidence="8 12" id="KW-0175">Coiled coil</keyword>
<feature type="compositionally biased region" description="Low complexity" evidence="13">
    <location>
        <begin position="1005"/>
        <end position="1015"/>
    </location>
</feature>
<keyword evidence="3" id="KW-0853">WD repeat</keyword>
<evidence type="ECO:0000313" key="15">
    <source>
        <dbReference type="EMBL" id="KAK0399619.1"/>
    </source>
</evidence>
<dbReference type="PANTHER" id="PTHR47969:SF28">
    <property type="entry name" value="KINESIN-LIKE PROTEIN KIF21B"/>
    <property type="match status" value="1"/>
</dbReference>
<feature type="region of interest" description="Disordered" evidence="13">
    <location>
        <begin position="553"/>
        <end position="575"/>
    </location>
</feature>
<keyword evidence="7 11" id="KW-0067">ATP-binding</keyword>
<dbReference type="InterPro" id="IPR027640">
    <property type="entry name" value="Kinesin-like_fam"/>
</dbReference>
<evidence type="ECO:0000256" key="11">
    <source>
        <dbReference type="PROSITE-ProRule" id="PRU00283"/>
    </source>
</evidence>
<dbReference type="SUPFAM" id="SSF50978">
    <property type="entry name" value="WD40 repeat-like"/>
    <property type="match status" value="1"/>
</dbReference>
<dbReference type="GO" id="GO:0008017">
    <property type="term" value="F:microtubule binding"/>
    <property type="evidence" value="ECO:0007669"/>
    <property type="project" value="InterPro"/>
</dbReference>
<dbReference type="Gene3D" id="3.40.850.10">
    <property type="entry name" value="Kinesin motor domain"/>
    <property type="match status" value="1"/>
</dbReference>
<evidence type="ECO:0000313" key="16">
    <source>
        <dbReference type="Proteomes" id="UP001175271"/>
    </source>
</evidence>
<dbReference type="InterPro" id="IPR015943">
    <property type="entry name" value="WD40/YVTN_repeat-like_dom_sf"/>
</dbReference>
<keyword evidence="6 11" id="KW-0547">Nucleotide-binding</keyword>
<evidence type="ECO:0000256" key="7">
    <source>
        <dbReference type="ARBA" id="ARBA00022840"/>
    </source>
</evidence>
<evidence type="ECO:0000256" key="6">
    <source>
        <dbReference type="ARBA" id="ARBA00022741"/>
    </source>
</evidence>
<organism evidence="15 16">
    <name type="scientific">Steinernema hermaphroditum</name>
    <dbReference type="NCBI Taxonomy" id="289476"/>
    <lineage>
        <taxon>Eukaryota</taxon>
        <taxon>Metazoa</taxon>
        <taxon>Ecdysozoa</taxon>
        <taxon>Nematoda</taxon>
        <taxon>Chromadorea</taxon>
        <taxon>Rhabditida</taxon>
        <taxon>Tylenchina</taxon>
        <taxon>Panagrolaimomorpha</taxon>
        <taxon>Strongyloidoidea</taxon>
        <taxon>Steinernematidae</taxon>
        <taxon>Steinernema</taxon>
    </lineage>
</organism>
<dbReference type="InterPro" id="IPR036961">
    <property type="entry name" value="Kinesin_motor_dom_sf"/>
</dbReference>
<dbReference type="GO" id="GO:0005874">
    <property type="term" value="C:microtubule"/>
    <property type="evidence" value="ECO:0007669"/>
    <property type="project" value="UniProtKB-KW"/>
</dbReference>
<evidence type="ECO:0000256" key="1">
    <source>
        <dbReference type="ARBA" id="ARBA00004245"/>
    </source>
</evidence>
<dbReference type="InterPro" id="IPR036322">
    <property type="entry name" value="WD40_repeat_dom_sf"/>
</dbReference>
<keyword evidence="5" id="KW-0677">Repeat</keyword>
<protein>
    <recommendedName>
        <fullName evidence="14">Kinesin motor domain-containing protein</fullName>
    </recommendedName>
</protein>
<keyword evidence="16" id="KW-1185">Reference proteome</keyword>
<evidence type="ECO:0000256" key="8">
    <source>
        <dbReference type="ARBA" id="ARBA00023054"/>
    </source>
</evidence>
<dbReference type="GO" id="GO:0007052">
    <property type="term" value="P:mitotic spindle organization"/>
    <property type="evidence" value="ECO:0007669"/>
    <property type="project" value="TreeGrafter"/>
</dbReference>
<dbReference type="GO" id="GO:0007018">
    <property type="term" value="P:microtubule-based movement"/>
    <property type="evidence" value="ECO:0007669"/>
    <property type="project" value="InterPro"/>
</dbReference>
<dbReference type="InterPro" id="IPR019821">
    <property type="entry name" value="Kinesin_motor_CS"/>
</dbReference>
<feature type="domain" description="Kinesin motor" evidence="14">
    <location>
        <begin position="8"/>
        <end position="352"/>
    </location>
</feature>
<feature type="region of interest" description="Disordered" evidence="13">
    <location>
        <begin position="782"/>
        <end position="801"/>
    </location>
</feature>
<dbReference type="PROSITE" id="PS50067">
    <property type="entry name" value="KINESIN_MOTOR_2"/>
    <property type="match status" value="1"/>
</dbReference>
<comment type="caution">
    <text evidence="15">The sequence shown here is derived from an EMBL/GenBank/DDBJ whole genome shotgun (WGS) entry which is preliminary data.</text>
</comment>
<dbReference type="InterPro" id="IPR001752">
    <property type="entry name" value="Kinesin_motor_dom"/>
</dbReference>
<accession>A0AA39LJR2</accession>
<keyword evidence="2" id="KW-0963">Cytoplasm</keyword>
<dbReference type="InterPro" id="IPR027417">
    <property type="entry name" value="P-loop_NTPase"/>
</dbReference>
<dbReference type="SUPFAM" id="SSF52540">
    <property type="entry name" value="P-loop containing nucleoside triphosphate hydrolases"/>
    <property type="match status" value="1"/>
</dbReference>
<dbReference type="PANTHER" id="PTHR47969">
    <property type="entry name" value="CHROMOSOME-ASSOCIATED KINESIN KIF4A-RELATED"/>
    <property type="match status" value="1"/>
</dbReference>
<dbReference type="FunFam" id="3.40.850.10:FF:000011">
    <property type="entry name" value="Kinesin family member 21A"/>
    <property type="match status" value="1"/>
</dbReference>
<comment type="similarity">
    <text evidence="11">Belongs to the TRAFAC class myosin-kinesin ATPase superfamily. Kinesin family.</text>
</comment>
<keyword evidence="10" id="KW-0206">Cytoskeleton</keyword>
<evidence type="ECO:0000256" key="2">
    <source>
        <dbReference type="ARBA" id="ARBA00022490"/>
    </source>
</evidence>
<dbReference type="PRINTS" id="PR00380">
    <property type="entry name" value="KINESINHEAVY"/>
</dbReference>
<evidence type="ECO:0000256" key="9">
    <source>
        <dbReference type="ARBA" id="ARBA00023175"/>
    </source>
</evidence>
<feature type="region of interest" description="Disordered" evidence="13">
    <location>
        <begin position="1005"/>
        <end position="1031"/>
    </location>
</feature>
<dbReference type="Pfam" id="PF00225">
    <property type="entry name" value="Kinesin"/>
    <property type="match status" value="1"/>
</dbReference>
<gene>
    <name evidence="15" type="ORF">QR680_003139</name>
</gene>
<dbReference type="CDD" id="cd01372">
    <property type="entry name" value="KISc_KIF4"/>
    <property type="match status" value="1"/>
</dbReference>
<proteinExistence type="inferred from homology"/>
<dbReference type="Gene3D" id="2.130.10.10">
    <property type="entry name" value="YVTN repeat-like/Quinoprotein amine dehydrogenase"/>
    <property type="match status" value="2"/>
</dbReference>
<dbReference type="Proteomes" id="UP001175271">
    <property type="component" value="Unassembled WGS sequence"/>
</dbReference>
<dbReference type="GO" id="GO:0005524">
    <property type="term" value="F:ATP binding"/>
    <property type="evidence" value="ECO:0007669"/>
    <property type="project" value="UniProtKB-UniRule"/>
</dbReference>
<feature type="coiled-coil region" evidence="12">
    <location>
        <begin position="598"/>
        <end position="758"/>
    </location>
</feature>
<dbReference type="GO" id="GO:0051231">
    <property type="term" value="P:spindle elongation"/>
    <property type="evidence" value="ECO:0007669"/>
    <property type="project" value="TreeGrafter"/>
</dbReference>
<evidence type="ECO:0000256" key="3">
    <source>
        <dbReference type="ARBA" id="ARBA00022574"/>
    </source>
</evidence>
<evidence type="ECO:0000256" key="5">
    <source>
        <dbReference type="ARBA" id="ARBA00022737"/>
    </source>
</evidence>
<feature type="binding site" evidence="11">
    <location>
        <begin position="87"/>
        <end position="94"/>
    </location>
    <ligand>
        <name>ATP</name>
        <dbReference type="ChEBI" id="CHEBI:30616"/>
    </ligand>
</feature>
<evidence type="ECO:0000256" key="12">
    <source>
        <dbReference type="SAM" id="Coils"/>
    </source>
</evidence>
<reference evidence="15" key="1">
    <citation type="submission" date="2023-06" db="EMBL/GenBank/DDBJ databases">
        <title>Genomic analysis of the entomopathogenic nematode Steinernema hermaphroditum.</title>
        <authorList>
            <person name="Schwarz E.M."/>
            <person name="Heppert J.K."/>
            <person name="Baniya A."/>
            <person name="Schwartz H.T."/>
            <person name="Tan C.-H."/>
            <person name="Antoshechkin I."/>
            <person name="Sternberg P.W."/>
            <person name="Goodrich-Blair H."/>
            <person name="Dillman A.R."/>
        </authorList>
    </citation>
    <scope>NUCLEOTIDE SEQUENCE</scope>
    <source>
        <strain evidence="15">PS9179</strain>
        <tissue evidence="15">Whole animal</tissue>
    </source>
</reference>
<dbReference type="GO" id="GO:0005875">
    <property type="term" value="C:microtubule associated complex"/>
    <property type="evidence" value="ECO:0007669"/>
    <property type="project" value="TreeGrafter"/>
</dbReference>
<dbReference type="Pfam" id="PF25764">
    <property type="entry name" value="KIF21A_4th"/>
    <property type="match status" value="1"/>
</dbReference>
<evidence type="ECO:0000256" key="4">
    <source>
        <dbReference type="ARBA" id="ARBA00022701"/>
    </source>
</evidence>
<sequence>MSAQGSSSVKVAVRVRPLNARERLEQNRICASVHSEDHEIALGVDRLFTFDHVFDLACNQFSIYDHCVKDLVSGLFDGFNATVLAYGQTGSGKTYTMGTALDTVSNDLTPETGVIPRAIKQLFEEMLLRVEASKDKGLPEPKFNVLVQFVELYNEEIIDLLTQEKNPQGIRIHEDTTGSIALKGVSQVSVAGPLETLNTLRQGALNRTTGSTNMNQVSSRSHAIFTVFLKQERASELNGESETREVEFLNAKFHFVDLAGSERLKRTGAVGDRAKEGIAINCGLLSLGNVISVLGSNRGGHVPYRDSKLTRLLQDSLGGNSQTLMVACISPSDGDLAETLNTLRYANRAKNITNKVSANQDKSSKIISELRQRILELEAKLTDYESGKKQFDVDGVEVNTLQYQENMLLTSERNQLAMRVRTLEAANEALRSRLVTQQMSSYNIPSLPVNGEVNGEANEEEHTKAFQTVIEQLERVRSQLFESEARCDKFEAEVKRLKEQKEMNSIIAKMAFEGDVDTDQSNAMIETLDKAAIAECTRYILDLEGKSLTRNDSIESDDYADEGTVDDDDSSHNDDTLYEARDAMCEDLVDLHAAISHKERLIAELETSKSELINMNKNILKQLQSSHERIEKVQAERDRVLQNFEKAEKGGSESAVAKKIRKEFEQKLNKLRAEQKALQAYENKCKTLERQKQKDLEQITKMKNEVKDLQTQKVKLQQNIVAENKKVQKALNEKRKFEAKAATQNRKYENKIRSLESHGNQLETFTKRTAEIMKQLKRELAKQTVRRGPATPRPNSVKNRVPLAGKSKITGAEMWSNIEKNVTAMINKGVLNLQLVEELDRQVEARKVILNEISQVEDMFAKSRDQNVRDVLIDELTGKKEKLTYIQSQIHQLNSQICDLDTNQTEGSKIICMNGDFAPLLDGANLSEAKFLLQQLLTYAIDRGVIARKVEADLKNSQQRLREVEESARIQEGLLTLVDDSDETATVIMEASTLSIDRPLSSDSAVQSQSLSSQDGTASVESGSPKRGGFVTTNSGINVESKLVTRIFTIKAHAKSLLSTQLNNGMLLTGSKDRTARIFDLEKQCEISQLGHHINAVTTARFVPNSNLVLTTSSYMAHLWDLRSSQCVTTLRSSGIVDHAEFNNGQSRSNLMPASESKIAAASIDPSGSLLFTSFERDIRIWDLRRLSENITGRCVNGTKTASSEITCLTASMRPDQFGVRLFSGSRDHAVKVFDVPYDIVNGSDFEPLGESVLSHDVISAVVPYRDSFFVASHDKSVAKYNVRDMERDYVSTSHASPVIALNLFRSPVTNEDLLISLDKKVMCFWDISGYKHQLLSKMSVNTEAMCLGTEPSPDYPVSLCTGHSNGDVELYKLKNE</sequence>
<comment type="subcellular location">
    <subcellularLocation>
        <location evidence="1">Cytoplasm</location>
        <location evidence="1">Cytoskeleton</location>
    </subcellularLocation>
</comment>
<dbReference type="SMART" id="SM00129">
    <property type="entry name" value="KISc"/>
    <property type="match status" value="1"/>
</dbReference>
<dbReference type="PROSITE" id="PS00411">
    <property type="entry name" value="KINESIN_MOTOR_1"/>
    <property type="match status" value="1"/>
</dbReference>
<feature type="compositionally biased region" description="Acidic residues" evidence="13">
    <location>
        <begin position="554"/>
        <end position="569"/>
    </location>
</feature>
<feature type="coiled-coil region" evidence="12">
    <location>
        <begin position="473"/>
        <end position="500"/>
    </location>
</feature>
<dbReference type="EMBL" id="JAUCMV010000005">
    <property type="protein sequence ID" value="KAK0399619.1"/>
    <property type="molecule type" value="Genomic_DNA"/>
</dbReference>
<evidence type="ECO:0000256" key="13">
    <source>
        <dbReference type="SAM" id="MobiDB-lite"/>
    </source>
</evidence>
<evidence type="ECO:0000256" key="10">
    <source>
        <dbReference type="ARBA" id="ARBA00023212"/>
    </source>
</evidence>
<dbReference type="SMART" id="SM00320">
    <property type="entry name" value="WD40"/>
    <property type="match status" value="4"/>
</dbReference>
<dbReference type="InterPro" id="IPR001680">
    <property type="entry name" value="WD40_rpt"/>
</dbReference>
<dbReference type="InterPro" id="IPR056532">
    <property type="entry name" value="KIF21A/B_hel_2"/>
</dbReference>
<dbReference type="GO" id="GO:0003777">
    <property type="term" value="F:microtubule motor activity"/>
    <property type="evidence" value="ECO:0007669"/>
    <property type="project" value="InterPro"/>
</dbReference>
<keyword evidence="9 11" id="KW-0505">Motor protein</keyword>
<keyword evidence="4" id="KW-0493">Microtubule</keyword>
<name>A0AA39LJR2_9BILA</name>